<feature type="compositionally biased region" description="Polar residues" evidence="1">
    <location>
        <begin position="57"/>
        <end position="67"/>
    </location>
</feature>
<reference evidence="3 4" key="1">
    <citation type="journal article" date="2014" name="J. Microbiol.">
        <title>Diaminobutyricibacter tongyongensis gen. nov., sp. nov. and Homoserinibacter gongjuensis gen. nov., sp. nov. belong to the family Microbacteriaceae.</title>
        <authorList>
            <person name="Kim S.J."/>
            <person name="Ahn J.H."/>
            <person name="Weon H.Y."/>
            <person name="Hamada M."/>
            <person name="Suzuki K."/>
            <person name="Kwon S.W."/>
        </authorList>
    </citation>
    <scope>NUCLEOTIDE SEQUENCE [LARGE SCALE GENOMIC DNA]</scope>
    <source>
        <strain evidence="3 4">NBRC 108724</strain>
    </source>
</reference>
<dbReference type="Proteomes" id="UP000474967">
    <property type="component" value="Unassembled WGS sequence"/>
</dbReference>
<comment type="caution">
    <text evidence="3">The sequence shown here is derived from an EMBL/GenBank/DDBJ whole genome shotgun (WGS) entry which is preliminary data.</text>
</comment>
<sequence length="159" mass="16834">MESPMNKLTTSFAIAVSLSAGLALTGCGATTSSSSDSNTNSASPTKEAAQAPDLTGTWKQTNSASKDSYQEAEITGDVITINWVSNGGDTKSIYWVGTFTAPTDASTPYVWTSTRDKEATKSALLSSQDDTKKLTFQDDTISYSASMLGTTTIMRLKKD</sequence>
<proteinExistence type="predicted"/>
<feature type="region of interest" description="Disordered" evidence="1">
    <location>
        <begin position="28"/>
        <end position="69"/>
    </location>
</feature>
<protein>
    <recommendedName>
        <fullName evidence="5">Lipoprotein</fullName>
    </recommendedName>
</protein>
<name>A0A6L9XYE3_9MICO</name>
<gene>
    <name evidence="3" type="ORF">G3T36_11270</name>
</gene>
<evidence type="ECO:0000313" key="3">
    <source>
        <dbReference type="EMBL" id="NEN06451.1"/>
    </source>
</evidence>
<organism evidence="3 4">
    <name type="scientific">Leifsonia tongyongensis</name>
    <dbReference type="NCBI Taxonomy" id="1268043"/>
    <lineage>
        <taxon>Bacteria</taxon>
        <taxon>Bacillati</taxon>
        <taxon>Actinomycetota</taxon>
        <taxon>Actinomycetes</taxon>
        <taxon>Micrococcales</taxon>
        <taxon>Microbacteriaceae</taxon>
        <taxon>Leifsonia</taxon>
    </lineage>
</organism>
<evidence type="ECO:0000256" key="1">
    <source>
        <dbReference type="SAM" id="MobiDB-lite"/>
    </source>
</evidence>
<feature type="chain" id="PRO_5039456887" description="Lipoprotein" evidence="2">
    <location>
        <begin position="26"/>
        <end position="159"/>
    </location>
</feature>
<evidence type="ECO:0000256" key="2">
    <source>
        <dbReference type="SAM" id="SignalP"/>
    </source>
</evidence>
<feature type="signal peptide" evidence="2">
    <location>
        <begin position="1"/>
        <end position="25"/>
    </location>
</feature>
<keyword evidence="2" id="KW-0732">Signal</keyword>
<evidence type="ECO:0000313" key="4">
    <source>
        <dbReference type="Proteomes" id="UP000474967"/>
    </source>
</evidence>
<dbReference type="AlphaFoldDB" id="A0A6L9XYE3"/>
<evidence type="ECO:0008006" key="5">
    <source>
        <dbReference type="Google" id="ProtNLM"/>
    </source>
</evidence>
<dbReference type="EMBL" id="JAAGWY010000002">
    <property type="protein sequence ID" value="NEN06451.1"/>
    <property type="molecule type" value="Genomic_DNA"/>
</dbReference>
<feature type="compositionally biased region" description="Low complexity" evidence="1">
    <location>
        <begin position="29"/>
        <end position="43"/>
    </location>
</feature>
<accession>A0A6L9XYE3</accession>
<dbReference type="PROSITE" id="PS51257">
    <property type="entry name" value="PROKAR_LIPOPROTEIN"/>
    <property type="match status" value="1"/>
</dbReference>
<keyword evidence="4" id="KW-1185">Reference proteome</keyword>